<name>G0ULB5_TRYCI</name>
<protein>
    <submittedName>
        <fullName evidence="3">Uncharacterized protein</fullName>
    </submittedName>
</protein>
<keyword evidence="2" id="KW-0812">Transmembrane</keyword>
<feature type="transmembrane region" description="Helical" evidence="2">
    <location>
        <begin position="58"/>
        <end position="75"/>
    </location>
</feature>
<dbReference type="AlphaFoldDB" id="G0ULB5"/>
<sequence length="107" mass="12331">MRMKKKILALVILHNSCFYQHAFTVHETITRLLSLYIYVHVYCITLPRLTLLPPLQKFSLLLLLCLLFSLTFSCFHTRTSTKRKTHIPTSSLAAAQAQVDEMEGPPR</sequence>
<dbReference type="EMBL" id="HE575317">
    <property type="protein sequence ID" value="CCC90170.1"/>
    <property type="molecule type" value="Genomic_DNA"/>
</dbReference>
<proteinExistence type="predicted"/>
<organism evidence="3">
    <name type="scientific">Trypanosoma congolense (strain IL3000)</name>
    <dbReference type="NCBI Taxonomy" id="1068625"/>
    <lineage>
        <taxon>Eukaryota</taxon>
        <taxon>Discoba</taxon>
        <taxon>Euglenozoa</taxon>
        <taxon>Kinetoplastea</taxon>
        <taxon>Metakinetoplastina</taxon>
        <taxon>Trypanosomatida</taxon>
        <taxon>Trypanosomatidae</taxon>
        <taxon>Trypanosoma</taxon>
        <taxon>Nannomonas</taxon>
    </lineage>
</organism>
<evidence type="ECO:0000256" key="2">
    <source>
        <dbReference type="SAM" id="Phobius"/>
    </source>
</evidence>
<keyword evidence="2" id="KW-1133">Transmembrane helix</keyword>
<evidence type="ECO:0000256" key="1">
    <source>
        <dbReference type="SAM" id="MobiDB-lite"/>
    </source>
</evidence>
<evidence type="ECO:0000313" key="3">
    <source>
        <dbReference type="EMBL" id="CCC90170.1"/>
    </source>
</evidence>
<gene>
    <name evidence="3" type="ORF">TCIL3000_4_2610</name>
</gene>
<keyword evidence="2" id="KW-0472">Membrane</keyword>
<accession>G0ULB5</accession>
<reference evidence="3" key="1">
    <citation type="journal article" date="2012" name="Proc. Natl. Acad. Sci. U.S.A.">
        <title>Antigenic diversity is generated by distinct evolutionary mechanisms in African trypanosome species.</title>
        <authorList>
            <person name="Jackson A.P."/>
            <person name="Berry A."/>
            <person name="Aslett M."/>
            <person name="Allison H.C."/>
            <person name="Burton P."/>
            <person name="Vavrova-Anderson J."/>
            <person name="Brown R."/>
            <person name="Browne H."/>
            <person name="Corton N."/>
            <person name="Hauser H."/>
            <person name="Gamble J."/>
            <person name="Gilderthorp R."/>
            <person name="Marcello L."/>
            <person name="McQuillan J."/>
            <person name="Otto T.D."/>
            <person name="Quail M.A."/>
            <person name="Sanders M.J."/>
            <person name="van Tonder A."/>
            <person name="Ginger M.L."/>
            <person name="Field M.C."/>
            <person name="Barry J.D."/>
            <person name="Hertz-Fowler C."/>
            <person name="Berriman M."/>
        </authorList>
    </citation>
    <scope>NUCLEOTIDE SEQUENCE</scope>
    <source>
        <strain evidence="3">IL3000</strain>
    </source>
</reference>
<feature type="region of interest" description="Disordered" evidence="1">
    <location>
        <begin position="86"/>
        <end position="107"/>
    </location>
</feature>